<evidence type="ECO:0000313" key="2">
    <source>
        <dbReference type="Proteomes" id="UP001162164"/>
    </source>
</evidence>
<evidence type="ECO:0000313" key="1">
    <source>
        <dbReference type="EMBL" id="KAJ8972332.1"/>
    </source>
</evidence>
<dbReference type="EMBL" id="JAPWTJ010001361">
    <property type="protein sequence ID" value="KAJ8972332.1"/>
    <property type="molecule type" value="Genomic_DNA"/>
</dbReference>
<name>A0ABQ9J3Q8_9CUCU</name>
<accession>A0ABQ9J3Q8</accession>
<organism evidence="1 2">
    <name type="scientific">Molorchus minor</name>
    <dbReference type="NCBI Taxonomy" id="1323400"/>
    <lineage>
        <taxon>Eukaryota</taxon>
        <taxon>Metazoa</taxon>
        <taxon>Ecdysozoa</taxon>
        <taxon>Arthropoda</taxon>
        <taxon>Hexapoda</taxon>
        <taxon>Insecta</taxon>
        <taxon>Pterygota</taxon>
        <taxon>Neoptera</taxon>
        <taxon>Endopterygota</taxon>
        <taxon>Coleoptera</taxon>
        <taxon>Polyphaga</taxon>
        <taxon>Cucujiformia</taxon>
        <taxon>Chrysomeloidea</taxon>
        <taxon>Cerambycidae</taxon>
        <taxon>Lamiinae</taxon>
        <taxon>Monochamini</taxon>
        <taxon>Molorchus</taxon>
    </lineage>
</organism>
<dbReference type="Proteomes" id="UP001162164">
    <property type="component" value="Unassembled WGS sequence"/>
</dbReference>
<keyword evidence="2" id="KW-1185">Reference proteome</keyword>
<sequence>MHMGGETKAAVEKAREQVAKYNWGRPKGNYFLPPVQLESNNIAIKGVARFYGAKKKTYNYNSNSLLMGPLCTHFPISISARCARFFGKGAKLPGLNTLDFLRVQNTASKVPFFNSAMAGHFLMT</sequence>
<comment type="caution">
    <text evidence="1">The sequence shown here is derived from an EMBL/GenBank/DDBJ whole genome shotgun (WGS) entry which is preliminary data.</text>
</comment>
<proteinExistence type="predicted"/>
<gene>
    <name evidence="1" type="ORF">NQ317_007523</name>
</gene>
<reference evidence="1" key="1">
    <citation type="journal article" date="2023" name="Insect Mol. Biol.">
        <title>Genome sequencing provides insights into the evolution of gene families encoding plant cell wall-degrading enzymes in longhorned beetles.</title>
        <authorList>
            <person name="Shin N.R."/>
            <person name="Okamura Y."/>
            <person name="Kirsch R."/>
            <person name="Pauchet Y."/>
        </authorList>
    </citation>
    <scope>NUCLEOTIDE SEQUENCE</scope>
    <source>
        <strain evidence="1">MMC_N1</strain>
    </source>
</reference>
<protein>
    <submittedName>
        <fullName evidence="1">Uncharacterized protein</fullName>
    </submittedName>
</protein>